<dbReference type="InterPro" id="IPR004408">
    <property type="entry name" value="Biotin_CoA_COase_ligase"/>
</dbReference>
<accession>A0A932LZA9</accession>
<dbReference type="InterPro" id="IPR008988">
    <property type="entry name" value="Transcriptional_repressor_C"/>
</dbReference>
<dbReference type="AlphaFoldDB" id="A0A932LZA9"/>
<keyword evidence="1 8" id="KW-0436">Ligase</keyword>
<dbReference type="InterPro" id="IPR004143">
    <property type="entry name" value="BPL_LPL_catalytic"/>
</dbReference>
<sequence>MDAADLSAEQIQACLKTRVFAREIHYLEETESTNSEADRLASSGSPEGTIVVADRQTRGRGRFGRSWFSPPGTGLYLSMILRPPVEPAASHYLVLLSGVACARAIQDLCHTSVELKWPNDLQIRGKKIGGILLELSADHKGLRHLIAGIGINVTTRREDFPEDLRQSVGSIFTEAGIRVSRSEILCRLLLHFENRYFLSLTQGPSAILTEWTQLTTTLGRMLRVSYGGQVLEGTATGIDADGGLLLRLASGLTEKVLAGDVTVLD</sequence>
<dbReference type="CDD" id="cd16442">
    <property type="entry name" value="BPL"/>
    <property type="match status" value="1"/>
</dbReference>
<protein>
    <recommendedName>
        <fullName evidence="5">biotin--[biotin carboxyl-carrier protein] ligase</fullName>
        <ecNumber evidence="5">6.3.4.15</ecNumber>
    </recommendedName>
</protein>
<keyword evidence="2" id="KW-0547">Nucleotide-binding</keyword>
<dbReference type="Proteomes" id="UP000741360">
    <property type="component" value="Unassembled WGS sequence"/>
</dbReference>
<evidence type="ECO:0000256" key="3">
    <source>
        <dbReference type="ARBA" id="ARBA00022840"/>
    </source>
</evidence>
<evidence type="ECO:0000256" key="4">
    <source>
        <dbReference type="ARBA" id="ARBA00023267"/>
    </source>
</evidence>
<name>A0A932LZA9_UNCTE</name>
<dbReference type="Gene3D" id="3.30.930.10">
    <property type="entry name" value="Bira Bifunctional Protein, Domain 2"/>
    <property type="match status" value="1"/>
</dbReference>
<dbReference type="Pfam" id="PF02237">
    <property type="entry name" value="BPL_C"/>
    <property type="match status" value="1"/>
</dbReference>
<dbReference type="PANTHER" id="PTHR12835:SF5">
    <property type="entry name" value="BIOTIN--PROTEIN LIGASE"/>
    <property type="match status" value="1"/>
</dbReference>
<dbReference type="SUPFAM" id="SSF50037">
    <property type="entry name" value="C-terminal domain of transcriptional repressors"/>
    <property type="match status" value="1"/>
</dbReference>
<evidence type="ECO:0000256" key="2">
    <source>
        <dbReference type="ARBA" id="ARBA00022741"/>
    </source>
</evidence>
<dbReference type="EC" id="6.3.4.15" evidence="5"/>
<organism evidence="8 9">
    <name type="scientific">Tectimicrobiota bacterium</name>
    <dbReference type="NCBI Taxonomy" id="2528274"/>
    <lineage>
        <taxon>Bacteria</taxon>
        <taxon>Pseudomonadati</taxon>
        <taxon>Nitrospinota/Tectimicrobiota group</taxon>
        <taxon>Candidatus Tectimicrobiota</taxon>
    </lineage>
</organism>
<comment type="catalytic activity">
    <reaction evidence="6">
        <text>biotin + L-lysyl-[protein] + ATP = N(6)-biotinyl-L-lysyl-[protein] + AMP + diphosphate + H(+)</text>
        <dbReference type="Rhea" id="RHEA:11756"/>
        <dbReference type="Rhea" id="RHEA-COMP:9752"/>
        <dbReference type="Rhea" id="RHEA-COMP:10505"/>
        <dbReference type="ChEBI" id="CHEBI:15378"/>
        <dbReference type="ChEBI" id="CHEBI:29969"/>
        <dbReference type="ChEBI" id="CHEBI:30616"/>
        <dbReference type="ChEBI" id="CHEBI:33019"/>
        <dbReference type="ChEBI" id="CHEBI:57586"/>
        <dbReference type="ChEBI" id="CHEBI:83144"/>
        <dbReference type="ChEBI" id="CHEBI:456215"/>
        <dbReference type="EC" id="6.3.4.15"/>
    </reaction>
</comment>
<keyword evidence="3" id="KW-0067">ATP-binding</keyword>
<dbReference type="InterPro" id="IPR045864">
    <property type="entry name" value="aa-tRNA-synth_II/BPL/LPL"/>
</dbReference>
<comment type="caution">
    <text evidence="8">The sequence shown here is derived from an EMBL/GenBank/DDBJ whole genome shotgun (WGS) entry which is preliminary data.</text>
</comment>
<evidence type="ECO:0000256" key="1">
    <source>
        <dbReference type="ARBA" id="ARBA00022598"/>
    </source>
</evidence>
<evidence type="ECO:0000256" key="6">
    <source>
        <dbReference type="ARBA" id="ARBA00047846"/>
    </source>
</evidence>
<proteinExistence type="predicted"/>
<dbReference type="InterPro" id="IPR003142">
    <property type="entry name" value="BPL_C"/>
</dbReference>
<dbReference type="NCBIfam" id="TIGR00121">
    <property type="entry name" value="birA_ligase"/>
    <property type="match status" value="1"/>
</dbReference>
<dbReference type="GO" id="GO:0005737">
    <property type="term" value="C:cytoplasm"/>
    <property type="evidence" value="ECO:0007669"/>
    <property type="project" value="TreeGrafter"/>
</dbReference>
<dbReference type="Gene3D" id="2.30.30.100">
    <property type="match status" value="1"/>
</dbReference>
<dbReference type="Pfam" id="PF03099">
    <property type="entry name" value="BPL_LplA_LipB"/>
    <property type="match status" value="1"/>
</dbReference>
<keyword evidence="4" id="KW-0092">Biotin</keyword>
<evidence type="ECO:0000256" key="5">
    <source>
        <dbReference type="ARBA" id="ARBA00024227"/>
    </source>
</evidence>
<dbReference type="PANTHER" id="PTHR12835">
    <property type="entry name" value="BIOTIN PROTEIN LIGASE"/>
    <property type="match status" value="1"/>
</dbReference>
<gene>
    <name evidence="8" type="ORF">HYY65_02415</name>
</gene>
<feature type="domain" description="BPL/LPL catalytic" evidence="7">
    <location>
        <begin position="9"/>
        <end position="200"/>
    </location>
</feature>
<evidence type="ECO:0000313" key="9">
    <source>
        <dbReference type="Proteomes" id="UP000741360"/>
    </source>
</evidence>
<dbReference type="PROSITE" id="PS51733">
    <property type="entry name" value="BPL_LPL_CATALYTIC"/>
    <property type="match status" value="1"/>
</dbReference>
<evidence type="ECO:0000313" key="8">
    <source>
        <dbReference type="EMBL" id="MBI3013927.1"/>
    </source>
</evidence>
<reference evidence="8" key="1">
    <citation type="submission" date="2020-07" db="EMBL/GenBank/DDBJ databases">
        <title>Huge and variable diversity of episymbiotic CPR bacteria and DPANN archaea in groundwater ecosystems.</title>
        <authorList>
            <person name="He C.Y."/>
            <person name="Keren R."/>
            <person name="Whittaker M."/>
            <person name="Farag I.F."/>
            <person name="Doudna J."/>
            <person name="Cate J.H.D."/>
            <person name="Banfield J.F."/>
        </authorList>
    </citation>
    <scope>NUCLEOTIDE SEQUENCE</scope>
    <source>
        <strain evidence="8">NC_groundwater_717_Ag_S-0.2um_59_8</strain>
    </source>
</reference>
<dbReference type="EMBL" id="JACPSX010000041">
    <property type="protein sequence ID" value="MBI3013927.1"/>
    <property type="molecule type" value="Genomic_DNA"/>
</dbReference>
<dbReference type="GO" id="GO:0005524">
    <property type="term" value="F:ATP binding"/>
    <property type="evidence" value="ECO:0007669"/>
    <property type="project" value="UniProtKB-KW"/>
</dbReference>
<dbReference type="GO" id="GO:0004077">
    <property type="term" value="F:biotin--[biotin carboxyl-carrier protein] ligase activity"/>
    <property type="evidence" value="ECO:0007669"/>
    <property type="project" value="UniProtKB-EC"/>
</dbReference>
<dbReference type="SUPFAM" id="SSF55681">
    <property type="entry name" value="Class II aaRS and biotin synthetases"/>
    <property type="match status" value="1"/>
</dbReference>
<evidence type="ECO:0000259" key="7">
    <source>
        <dbReference type="PROSITE" id="PS51733"/>
    </source>
</evidence>